<gene>
    <name evidence="1" type="ORF">ACKI1S_50065</name>
</gene>
<evidence type="ECO:0000313" key="2">
    <source>
        <dbReference type="Proteomes" id="UP001631993"/>
    </source>
</evidence>
<evidence type="ECO:0000313" key="1">
    <source>
        <dbReference type="EMBL" id="MFM9654058.1"/>
    </source>
</evidence>
<comment type="caution">
    <text evidence="1">The sequence shown here is derived from an EMBL/GenBank/DDBJ whole genome shotgun (WGS) entry which is preliminary data.</text>
</comment>
<feature type="non-terminal residue" evidence="1">
    <location>
        <position position="71"/>
    </location>
</feature>
<organism evidence="1 2">
    <name type="scientific">Streptomyces galilaeus</name>
    <dbReference type="NCBI Taxonomy" id="33899"/>
    <lineage>
        <taxon>Bacteria</taxon>
        <taxon>Bacillati</taxon>
        <taxon>Actinomycetota</taxon>
        <taxon>Actinomycetes</taxon>
        <taxon>Kitasatosporales</taxon>
        <taxon>Streptomycetaceae</taxon>
        <taxon>Streptomyces</taxon>
    </lineage>
</organism>
<protein>
    <submittedName>
        <fullName evidence="1">Uncharacterized protein</fullName>
    </submittedName>
</protein>
<feature type="non-terminal residue" evidence="1">
    <location>
        <position position="1"/>
    </location>
</feature>
<dbReference type="Proteomes" id="UP001631993">
    <property type="component" value="Unassembled WGS sequence"/>
</dbReference>
<accession>A0ABW9J413</accession>
<keyword evidence="2" id="KW-1185">Reference proteome</keyword>
<reference evidence="1 2" key="1">
    <citation type="submission" date="2024-12" db="EMBL/GenBank/DDBJ databases">
        <title>Forecasting of Potato common scab and diversities of Pathogenic streptomyces spp. in china.</title>
        <authorList>
            <person name="Handique U."/>
            <person name="Wu J."/>
        </authorList>
    </citation>
    <scope>NUCLEOTIDE SEQUENCE [LARGE SCALE GENOMIC DNA]</scope>
    <source>
        <strain evidence="1 2">ZRIMU1585</strain>
    </source>
</reference>
<dbReference type="EMBL" id="JBJVNE010000820">
    <property type="protein sequence ID" value="MFM9654058.1"/>
    <property type="molecule type" value="Genomic_DNA"/>
</dbReference>
<proteinExistence type="predicted"/>
<sequence length="71" mass="8043">AVAERLVKWQAERPEQTARWETAQLPNAAARETWKDAGVKTVQWVARGSENCPYCKKLDGAEREIETPFVA</sequence>
<name>A0ABW9J413_STRGJ</name>
<dbReference type="RefSeq" id="WP_409098304.1">
    <property type="nucleotide sequence ID" value="NZ_JBJVNE010000820.1"/>
</dbReference>